<dbReference type="EMBL" id="CM046399">
    <property type="protein sequence ID" value="KAI8528755.1"/>
    <property type="molecule type" value="Genomic_DNA"/>
</dbReference>
<evidence type="ECO:0000313" key="1">
    <source>
        <dbReference type="EMBL" id="KAI8528755.1"/>
    </source>
</evidence>
<name>A0ACC0LJE9_RHOML</name>
<proteinExistence type="predicted"/>
<dbReference type="Proteomes" id="UP001062846">
    <property type="component" value="Chromosome 12"/>
</dbReference>
<reference evidence="1" key="1">
    <citation type="submission" date="2022-02" db="EMBL/GenBank/DDBJ databases">
        <title>Plant Genome Project.</title>
        <authorList>
            <person name="Zhang R.-G."/>
        </authorList>
    </citation>
    <scope>NUCLEOTIDE SEQUENCE</scope>
    <source>
        <strain evidence="1">AT1</strain>
    </source>
</reference>
<accession>A0ACC0LJE9</accession>
<keyword evidence="2" id="KW-1185">Reference proteome</keyword>
<comment type="caution">
    <text evidence="1">The sequence shown here is derived from an EMBL/GenBank/DDBJ whole genome shotgun (WGS) entry which is preliminary data.</text>
</comment>
<gene>
    <name evidence="1" type="ORF">RHMOL_Rhmol12G0171900</name>
</gene>
<protein>
    <submittedName>
        <fullName evidence="1">Uncharacterized protein</fullName>
    </submittedName>
</protein>
<sequence length="266" mass="28862">MSANFQSWGAVFNSFTELERVYIDHVKKEMGHKKVWAVGPLLPPTDDQTGSTDRGGSSAVPAHEVMTWLDGKRDESVVYVCFGSRVELTSKQMEALAAALDRSEVHFIWCVQEHVAGRGGSIPEGFEKRVGERGFIVRGWAPQVAILSHRAVGVFVTHCGWNSVLEGVAAGVLMLTWPLGADQFIDANLLVDQLGLAVRACEGGVKNVPDLGELTRLLAESVSGTRLERTRAKEMCKAAGNAVKGGSSTRDLDELVEKLSELSKNK</sequence>
<organism evidence="1 2">
    <name type="scientific">Rhododendron molle</name>
    <name type="common">Chinese azalea</name>
    <name type="synonym">Azalea mollis</name>
    <dbReference type="NCBI Taxonomy" id="49168"/>
    <lineage>
        <taxon>Eukaryota</taxon>
        <taxon>Viridiplantae</taxon>
        <taxon>Streptophyta</taxon>
        <taxon>Embryophyta</taxon>
        <taxon>Tracheophyta</taxon>
        <taxon>Spermatophyta</taxon>
        <taxon>Magnoliopsida</taxon>
        <taxon>eudicotyledons</taxon>
        <taxon>Gunneridae</taxon>
        <taxon>Pentapetalae</taxon>
        <taxon>asterids</taxon>
        <taxon>Ericales</taxon>
        <taxon>Ericaceae</taxon>
        <taxon>Ericoideae</taxon>
        <taxon>Rhodoreae</taxon>
        <taxon>Rhododendron</taxon>
    </lineage>
</organism>
<evidence type="ECO:0000313" key="2">
    <source>
        <dbReference type="Proteomes" id="UP001062846"/>
    </source>
</evidence>